<dbReference type="EMBL" id="JAVDXZ010000001">
    <property type="protein sequence ID" value="MDR7328804.1"/>
    <property type="molecule type" value="Genomic_DNA"/>
</dbReference>
<dbReference type="Pfam" id="PF00271">
    <property type="entry name" value="Helicase_C"/>
    <property type="match status" value="1"/>
</dbReference>
<dbReference type="GO" id="GO:0016787">
    <property type="term" value="F:hydrolase activity"/>
    <property type="evidence" value="ECO:0007669"/>
    <property type="project" value="UniProtKB-KW"/>
</dbReference>
<dbReference type="InterPro" id="IPR014001">
    <property type="entry name" value="Helicase_ATP-bd"/>
</dbReference>
<evidence type="ECO:0000256" key="8">
    <source>
        <dbReference type="ARBA" id="ARBA00023235"/>
    </source>
</evidence>
<evidence type="ECO:0000256" key="7">
    <source>
        <dbReference type="ARBA" id="ARBA00023204"/>
    </source>
</evidence>
<keyword evidence="13" id="KW-1185">Reference proteome</keyword>
<evidence type="ECO:0000256" key="6">
    <source>
        <dbReference type="ARBA" id="ARBA00023125"/>
    </source>
</evidence>
<keyword evidence="4" id="KW-0347">Helicase</keyword>
<dbReference type="CDD" id="cd17922">
    <property type="entry name" value="DEXHc_LHR-like"/>
    <property type="match status" value="1"/>
</dbReference>
<evidence type="ECO:0000256" key="4">
    <source>
        <dbReference type="ARBA" id="ARBA00022806"/>
    </source>
</evidence>
<keyword evidence="5" id="KW-0067">ATP-binding</keyword>
<evidence type="ECO:0000256" key="9">
    <source>
        <dbReference type="SAM" id="MobiDB-lite"/>
    </source>
</evidence>
<dbReference type="NCBIfam" id="NF007284">
    <property type="entry name" value="PRK09751.1"/>
    <property type="match status" value="1"/>
</dbReference>
<dbReference type="SMART" id="SM00487">
    <property type="entry name" value="DEXDc"/>
    <property type="match status" value="1"/>
</dbReference>
<keyword evidence="3 12" id="KW-0378">Hydrolase</keyword>
<dbReference type="InterPro" id="IPR055369">
    <property type="entry name" value="WH2_Lhr"/>
</dbReference>
<keyword evidence="2" id="KW-0227">DNA damage</keyword>
<keyword evidence="8" id="KW-0413">Isomerase</keyword>
<gene>
    <name evidence="12" type="ORF">J2S39_000480</name>
</gene>
<dbReference type="Pfam" id="PF23234">
    <property type="entry name" value="WHD_4th_Lhr"/>
    <property type="match status" value="1"/>
</dbReference>
<dbReference type="PANTHER" id="PTHR47962:SF5">
    <property type="entry name" value="ATP-DEPENDENT HELICASE LHR-RELATED"/>
    <property type="match status" value="1"/>
</dbReference>
<sequence>MVNDILSRFRPQVATWFREVFAAPTAVQEQAWRAISEDEHALVVAPTGSGKTLAAFFWALDSLVARAEEGQTSLALDPLPGAGPDTVAREGVKVLYISPLKALGVDVENNLRAPLAGIARVAQRQGLPVPDVTVGVRSGDTPQAERTRQVRRPPDILITTPESLYLMLTSKAASILSSVDTVIIDEIHALAGSKRGVHLALSLERLAKLAGDPQRIGLSATVRPLETVAHYLGGDRPVEIVAPPGEKRWQLDVHVPVEDMSDLPIPEEGSTIGEAVVDDPLGLSGPALTEESALPQQKSIWPFIETELYDEIMAHRSTLVFVNSRRTAERLTSRLNEIWAERNDPEQLSAPLRRDPAQLMKSTDVAGTAAPVIARAHHGSVSKDERAQTETMLKQGQLRAVVATSSLELGIDMGAIELVVQVESPPSVASGLQRVGRAGHTVGAVSEGSFYPKHRSDLGQTAVVVQRMTRGAIEELHVPDNPLDVLTQQIVAAVAVADWDVDDLYAVVRRAWPYRDLDRDVFDSVVDMVSGSYPSTDFAELRPRVVYDRVTGALSARPGAQRVAVTNAGTIPDRGMFGVFLVGSSSPGSGDGGTGAPRRVGELDEEMVYESRVGDVFTLGASSWRIENITRDQVQVTPAPGHTGRLPFWSGDGLGRPYELGRALGAFRREVHADPARADNLGLDEKARGNLLAYLAEQHESTGVVPDEKTLVLERFRDELGDWRVVLHTPFGKGVNAAWALAVGAQVAEHTGMDAQAVAGDDGIVLRLPEADAEPDASLFLVDPDDIEAIVTEQVGGSALFASRFRECAARALLLPRRNPGKRAPLWQQRQRAEQLLDVARKYPSFPIILETVRECLRDVYDLPALVEVLTDLRTRRTRIAEVTTDQPSPFSSSLLFNYTGAFMYEGDSPLAEKRAAALALDPELLAKLLGTVELRDLLDPEIIAEVHAQLRRTGDRAARTSEELADVLRMIGPVPVDELPEHVTFADPLAVALANLDGRVMQVRIGGAPHLAQIQDAPLLRDGLGVPVPPGVPAQVETVTDALEQLAGRWTRTRGPFTASALAGAFGLGAGAAHSLLRTLVEQGRVVEGRYRQGVEETEYVAGEVLKIIRSRSLAAARAQARPVSQTAYARFLPDWQQVAAVGERGVLRGVDGTFAAIEQLAGVRLPASAWESMVLPARVGDYSPVHLDELTATGEVTIVGAGKAAANDPWITLLPADYAPDLLDDPEREGLTMTQESVLAVLERGGGFLATGLLDVGVPATPDELREALWGLVEAGLVSPDGYQAVRARLAGGSGAHKVKRRPQRSRLRMGRAGIPHQQTAPDLTGRWALTPRASSDATRRSLIRGETWLDRYGVLTRGSVVAEDVVGGFALAYKVLSGFEASGRAMRGYFIESLGAAQFSTSAVIDRLRTHADSPDVQGWPSGTREPATYVLAAADPANPYGAALAWPEQGPSRAAGALVVLVDGLLLAHSTRGGRRLSTFFDSLPGGVEEDADQLLGRVVEALTRVVASGAMKPMTVEKINGESVFDSGLVEALREAGAALTPKGVRIGGRAASASGAARRAQDAPRRGRSVSEALEELSFDD</sequence>
<evidence type="ECO:0000259" key="10">
    <source>
        <dbReference type="PROSITE" id="PS51192"/>
    </source>
</evidence>
<dbReference type="Pfam" id="PF00270">
    <property type="entry name" value="DEAD"/>
    <property type="match status" value="1"/>
</dbReference>
<dbReference type="PROSITE" id="PS51192">
    <property type="entry name" value="HELICASE_ATP_BIND_1"/>
    <property type="match status" value="1"/>
</dbReference>
<proteinExistence type="predicted"/>
<dbReference type="Pfam" id="PF23235">
    <property type="entry name" value="WHD_3rd_Lhr"/>
    <property type="match status" value="1"/>
</dbReference>
<evidence type="ECO:0000256" key="2">
    <source>
        <dbReference type="ARBA" id="ARBA00022763"/>
    </source>
</evidence>
<dbReference type="SMART" id="SM00490">
    <property type="entry name" value="HELICc"/>
    <property type="match status" value="1"/>
</dbReference>
<dbReference type="EC" id="3.6.4.-" evidence="12"/>
<dbReference type="InterPro" id="IPR045628">
    <property type="entry name" value="Lhr_WH_dom"/>
</dbReference>
<comment type="caution">
    <text evidence="12">The sequence shown here is derived from an EMBL/GenBank/DDBJ whole genome shotgun (WGS) entry which is preliminary data.</text>
</comment>
<dbReference type="InterPro" id="IPR027417">
    <property type="entry name" value="P-loop_NTPase"/>
</dbReference>
<feature type="domain" description="Helicase C-terminal" evidence="11">
    <location>
        <begin position="307"/>
        <end position="484"/>
    </location>
</feature>
<evidence type="ECO:0000313" key="13">
    <source>
        <dbReference type="Proteomes" id="UP001180840"/>
    </source>
</evidence>
<accession>A0ABU1ZV44</accession>
<dbReference type="InterPro" id="IPR013701">
    <property type="entry name" value="Lhr-like_DEAD/DEAH_assoc"/>
</dbReference>
<dbReference type="SUPFAM" id="SSF52540">
    <property type="entry name" value="P-loop containing nucleoside triphosphate hydrolases"/>
    <property type="match status" value="1"/>
</dbReference>
<keyword evidence="7" id="KW-0234">DNA repair</keyword>
<name>A0ABU1ZV44_9CORY</name>
<dbReference type="Proteomes" id="UP001180840">
    <property type="component" value="Unassembled WGS sequence"/>
</dbReference>
<evidence type="ECO:0000313" key="12">
    <source>
        <dbReference type="EMBL" id="MDR7328804.1"/>
    </source>
</evidence>
<dbReference type="InterPro" id="IPR011545">
    <property type="entry name" value="DEAD/DEAH_box_helicase_dom"/>
</dbReference>
<protein>
    <submittedName>
        <fullName evidence="12">ATP-dependent Lhr-like helicase</fullName>
        <ecNumber evidence="12">3.6.4.-</ecNumber>
    </submittedName>
</protein>
<feature type="domain" description="Helicase ATP-binding" evidence="10">
    <location>
        <begin position="32"/>
        <end position="240"/>
    </location>
</feature>
<dbReference type="PROSITE" id="PS51194">
    <property type="entry name" value="HELICASE_CTER"/>
    <property type="match status" value="1"/>
</dbReference>
<evidence type="ECO:0000256" key="1">
    <source>
        <dbReference type="ARBA" id="ARBA00022741"/>
    </source>
</evidence>
<dbReference type="PANTHER" id="PTHR47962">
    <property type="entry name" value="ATP-DEPENDENT HELICASE LHR-RELATED-RELATED"/>
    <property type="match status" value="1"/>
</dbReference>
<dbReference type="Gene3D" id="3.40.50.300">
    <property type="entry name" value="P-loop containing nucleotide triphosphate hydrolases"/>
    <property type="match status" value="2"/>
</dbReference>
<keyword evidence="6" id="KW-0238">DNA-binding</keyword>
<dbReference type="InterPro" id="IPR055368">
    <property type="entry name" value="WH3_Lhr"/>
</dbReference>
<dbReference type="InterPro" id="IPR001650">
    <property type="entry name" value="Helicase_C-like"/>
</dbReference>
<dbReference type="Pfam" id="PF19306">
    <property type="entry name" value="WHD_Lhr"/>
    <property type="match status" value="1"/>
</dbReference>
<evidence type="ECO:0000256" key="3">
    <source>
        <dbReference type="ARBA" id="ARBA00022801"/>
    </source>
</evidence>
<reference evidence="12" key="1">
    <citation type="submission" date="2023-07" db="EMBL/GenBank/DDBJ databases">
        <title>Sequencing the genomes of 1000 actinobacteria strains.</title>
        <authorList>
            <person name="Klenk H.-P."/>
        </authorList>
    </citation>
    <scope>NUCLEOTIDE SEQUENCE</scope>
    <source>
        <strain evidence="12">DSM 107476</strain>
    </source>
</reference>
<dbReference type="RefSeq" id="WP_290197799.1">
    <property type="nucleotide sequence ID" value="NZ_CP047654.1"/>
</dbReference>
<dbReference type="Pfam" id="PF08494">
    <property type="entry name" value="DEAD_assoc"/>
    <property type="match status" value="1"/>
</dbReference>
<dbReference type="InterPro" id="IPR052511">
    <property type="entry name" value="ATP-dep_Helicase"/>
</dbReference>
<evidence type="ECO:0000259" key="11">
    <source>
        <dbReference type="PROSITE" id="PS51194"/>
    </source>
</evidence>
<dbReference type="InterPro" id="IPR055367">
    <property type="entry name" value="WH4_Lhr"/>
</dbReference>
<feature type="region of interest" description="Disordered" evidence="9">
    <location>
        <begin position="1556"/>
        <end position="1587"/>
    </location>
</feature>
<keyword evidence="1" id="KW-0547">Nucleotide-binding</keyword>
<organism evidence="12 13">
    <name type="scientific">Corynebacterium guangdongense</name>
    <dbReference type="NCBI Taxonomy" id="1783348"/>
    <lineage>
        <taxon>Bacteria</taxon>
        <taxon>Bacillati</taxon>
        <taxon>Actinomycetota</taxon>
        <taxon>Actinomycetes</taxon>
        <taxon>Mycobacteriales</taxon>
        <taxon>Corynebacteriaceae</taxon>
        <taxon>Corynebacterium</taxon>
    </lineage>
</organism>
<evidence type="ECO:0000256" key="5">
    <source>
        <dbReference type="ARBA" id="ARBA00022840"/>
    </source>
</evidence>
<dbReference type="Pfam" id="PF23236">
    <property type="entry name" value="WHD_2nd_Lhr"/>
    <property type="match status" value="1"/>
</dbReference>